<evidence type="ECO:0000256" key="1">
    <source>
        <dbReference type="SAM" id="SignalP"/>
    </source>
</evidence>
<reference evidence="2 3" key="1">
    <citation type="submission" date="2021-06" db="EMBL/GenBank/DDBJ databases">
        <title>Actinomycetes sequencing.</title>
        <authorList>
            <person name="Shan Q."/>
        </authorList>
    </citation>
    <scope>NUCLEOTIDE SEQUENCE [LARGE SCALE GENOMIC DNA]</scope>
    <source>
        <strain evidence="2 3">NEAU-G5</strain>
    </source>
</reference>
<keyword evidence="1" id="KW-0732">Signal</keyword>
<proteinExistence type="predicted"/>
<dbReference type="RefSeq" id="WP_215920171.1">
    <property type="nucleotide sequence ID" value="NZ_JAHKNI010000008.1"/>
</dbReference>
<keyword evidence="3" id="KW-1185">Reference proteome</keyword>
<dbReference type="Proteomes" id="UP000733379">
    <property type="component" value="Unassembled WGS sequence"/>
</dbReference>
<sequence>MRRMLIALSMIAAVVLTLSVAACSAQGNAPSAQAPASAEGTVKVQAGTGTERFPVPMVAVGISACSASAVLATLTTGHDGAATRSFPVGCYRATVTSVPDGCQADAVANTQVDVKPAGTATANFLIHCA</sequence>
<feature type="chain" id="PRO_5045482185" description="Lipoprotein" evidence="1">
    <location>
        <begin position="25"/>
        <end position="129"/>
    </location>
</feature>
<feature type="signal peptide" evidence="1">
    <location>
        <begin position="1"/>
        <end position="24"/>
    </location>
</feature>
<evidence type="ECO:0008006" key="4">
    <source>
        <dbReference type="Google" id="ProtNLM"/>
    </source>
</evidence>
<dbReference type="EMBL" id="JAHKNI010000008">
    <property type="protein sequence ID" value="MBU3064765.1"/>
    <property type="molecule type" value="Genomic_DNA"/>
</dbReference>
<dbReference type="PROSITE" id="PS51257">
    <property type="entry name" value="PROKAR_LIPOPROTEIN"/>
    <property type="match status" value="1"/>
</dbReference>
<comment type="caution">
    <text evidence="2">The sequence shown here is derived from an EMBL/GenBank/DDBJ whole genome shotgun (WGS) entry which is preliminary data.</text>
</comment>
<organism evidence="2 3">
    <name type="scientific">Nocardia albiluteola</name>
    <dbReference type="NCBI Taxonomy" id="2842303"/>
    <lineage>
        <taxon>Bacteria</taxon>
        <taxon>Bacillati</taxon>
        <taxon>Actinomycetota</taxon>
        <taxon>Actinomycetes</taxon>
        <taxon>Mycobacteriales</taxon>
        <taxon>Nocardiaceae</taxon>
        <taxon>Nocardia</taxon>
    </lineage>
</organism>
<gene>
    <name evidence="2" type="ORF">KO481_24955</name>
</gene>
<evidence type="ECO:0000313" key="2">
    <source>
        <dbReference type="EMBL" id="MBU3064765.1"/>
    </source>
</evidence>
<evidence type="ECO:0000313" key="3">
    <source>
        <dbReference type="Proteomes" id="UP000733379"/>
    </source>
</evidence>
<name>A0ABS6B5Z6_9NOCA</name>
<accession>A0ABS6B5Z6</accession>
<protein>
    <recommendedName>
        <fullName evidence="4">Lipoprotein</fullName>
    </recommendedName>
</protein>